<dbReference type="Pfam" id="PF02321">
    <property type="entry name" value="OEP"/>
    <property type="match status" value="2"/>
</dbReference>
<dbReference type="AlphaFoldDB" id="A0A1W2G7I8"/>
<dbReference type="GO" id="GO:0015288">
    <property type="term" value="F:porin activity"/>
    <property type="evidence" value="ECO:0007669"/>
    <property type="project" value="TreeGrafter"/>
</dbReference>
<keyword evidence="3" id="KW-0813">Transport</keyword>
<organism evidence="9 10">
    <name type="scientific">Reichenbachiella faecimaris</name>
    <dbReference type="NCBI Taxonomy" id="692418"/>
    <lineage>
        <taxon>Bacteria</taxon>
        <taxon>Pseudomonadati</taxon>
        <taxon>Bacteroidota</taxon>
        <taxon>Cytophagia</taxon>
        <taxon>Cytophagales</taxon>
        <taxon>Reichenbachiellaceae</taxon>
        <taxon>Reichenbachiella</taxon>
    </lineage>
</organism>
<dbReference type="Gene3D" id="1.20.1600.10">
    <property type="entry name" value="Outer membrane efflux proteins (OEP)"/>
    <property type="match status" value="1"/>
</dbReference>
<evidence type="ECO:0000256" key="7">
    <source>
        <dbReference type="ARBA" id="ARBA00023237"/>
    </source>
</evidence>
<sequence>MKINKLIYVVVGLIWATTESKAQEILTKADAVSIALENNFDIRAASNDLEISENNAKITNSGYLPNVSGTAGTSQTRTDSDLTFSDGSSIVNDGVNSSGSNASLNMDYTIFDGFGRKYDYKRLQENYNLSEIQARAVMENTLVNLFISYYEIARLTENELNQKETLDISRERWLRAKYSFEFGQNSQLDILNAEVDYNTDSINYLTIVQQLKNEKRNLNLLLGRDVSVDFGVDTLLAFENNLDYQALEASAKEKNAALNVEQGLLRNSQYNIKVENSAIIPKIGINSSYGWNNNQFAPGNFLSESTSTALNVGATLTWNIFDGGRSNTQRQNAKLAMENQQINVERTELDLERQIQNAWTVYQTALFVMQAEQKNLQTNHLNFDRSKEQYGFGLITSIEFRQAQFNLLTANLNFNQAKYSAKNAELVLLQLSGTILDAKF</sequence>
<feature type="coiled-coil region" evidence="8">
    <location>
        <begin position="330"/>
        <end position="357"/>
    </location>
</feature>
<dbReference type="Proteomes" id="UP000192472">
    <property type="component" value="Unassembled WGS sequence"/>
</dbReference>
<dbReference type="InterPro" id="IPR003423">
    <property type="entry name" value="OMP_efflux"/>
</dbReference>
<keyword evidence="5" id="KW-0812">Transmembrane</keyword>
<keyword evidence="10" id="KW-1185">Reference proteome</keyword>
<evidence type="ECO:0000256" key="1">
    <source>
        <dbReference type="ARBA" id="ARBA00004442"/>
    </source>
</evidence>
<proteinExistence type="inferred from homology"/>
<comment type="similarity">
    <text evidence="2">Belongs to the outer membrane factor (OMF) (TC 1.B.17) family.</text>
</comment>
<comment type="subcellular location">
    <subcellularLocation>
        <location evidence="1">Cell outer membrane</location>
    </subcellularLocation>
</comment>
<evidence type="ECO:0000256" key="6">
    <source>
        <dbReference type="ARBA" id="ARBA00023136"/>
    </source>
</evidence>
<keyword evidence="7" id="KW-0998">Cell outer membrane</keyword>
<evidence type="ECO:0000256" key="5">
    <source>
        <dbReference type="ARBA" id="ARBA00022692"/>
    </source>
</evidence>
<dbReference type="STRING" id="692418.SAMN04488029_0995"/>
<dbReference type="PANTHER" id="PTHR30026">
    <property type="entry name" value="OUTER MEMBRANE PROTEIN TOLC"/>
    <property type="match status" value="1"/>
</dbReference>
<dbReference type="EMBL" id="FWYF01000001">
    <property type="protein sequence ID" value="SMD32645.1"/>
    <property type="molecule type" value="Genomic_DNA"/>
</dbReference>
<keyword evidence="8" id="KW-0175">Coiled coil</keyword>
<dbReference type="OrthoDB" id="9771205at2"/>
<evidence type="ECO:0000313" key="9">
    <source>
        <dbReference type="EMBL" id="SMD32645.1"/>
    </source>
</evidence>
<accession>A0A1W2G7I8</accession>
<evidence type="ECO:0000256" key="2">
    <source>
        <dbReference type="ARBA" id="ARBA00007613"/>
    </source>
</evidence>
<dbReference type="GO" id="GO:0009279">
    <property type="term" value="C:cell outer membrane"/>
    <property type="evidence" value="ECO:0007669"/>
    <property type="project" value="UniProtKB-SubCell"/>
</dbReference>
<reference evidence="9 10" key="1">
    <citation type="submission" date="2017-04" db="EMBL/GenBank/DDBJ databases">
        <authorList>
            <person name="Afonso C.L."/>
            <person name="Miller P.J."/>
            <person name="Scott M.A."/>
            <person name="Spackman E."/>
            <person name="Goraichik I."/>
            <person name="Dimitrov K.M."/>
            <person name="Suarez D.L."/>
            <person name="Swayne D.E."/>
        </authorList>
    </citation>
    <scope>NUCLEOTIDE SEQUENCE [LARGE SCALE GENOMIC DNA]</scope>
    <source>
        <strain evidence="9 10">DSM 26133</strain>
    </source>
</reference>
<dbReference type="RefSeq" id="WP_084371298.1">
    <property type="nucleotide sequence ID" value="NZ_FWYF01000001.1"/>
</dbReference>
<evidence type="ECO:0000256" key="8">
    <source>
        <dbReference type="SAM" id="Coils"/>
    </source>
</evidence>
<dbReference type="GO" id="GO:0015562">
    <property type="term" value="F:efflux transmembrane transporter activity"/>
    <property type="evidence" value="ECO:0007669"/>
    <property type="project" value="InterPro"/>
</dbReference>
<evidence type="ECO:0000256" key="4">
    <source>
        <dbReference type="ARBA" id="ARBA00022452"/>
    </source>
</evidence>
<evidence type="ECO:0000256" key="3">
    <source>
        <dbReference type="ARBA" id="ARBA00022448"/>
    </source>
</evidence>
<gene>
    <name evidence="9" type="ORF">SAMN04488029_0995</name>
</gene>
<dbReference type="PANTHER" id="PTHR30026:SF20">
    <property type="entry name" value="OUTER MEMBRANE PROTEIN TOLC"/>
    <property type="match status" value="1"/>
</dbReference>
<dbReference type="InterPro" id="IPR051906">
    <property type="entry name" value="TolC-like"/>
</dbReference>
<protein>
    <submittedName>
        <fullName evidence="9">Outer membrane protein TolC</fullName>
    </submittedName>
</protein>
<keyword evidence="6" id="KW-0472">Membrane</keyword>
<name>A0A1W2G7I8_REIFA</name>
<dbReference type="SUPFAM" id="SSF56954">
    <property type="entry name" value="Outer membrane efflux proteins (OEP)"/>
    <property type="match status" value="1"/>
</dbReference>
<dbReference type="GO" id="GO:1990281">
    <property type="term" value="C:efflux pump complex"/>
    <property type="evidence" value="ECO:0007669"/>
    <property type="project" value="TreeGrafter"/>
</dbReference>
<evidence type="ECO:0000313" key="10">
    <source>
        <dbReference type="Proteomes" id="UP000192472"/>
    </source>
</evidence>
<keyword evidence="4" id="KW-1134">Transmembrane beta strand</keyword>